<protein>
    <submittedName>
        <fullName evidence="1">Methylamine utilization protein</fullName>
    </submittedName>
</protein>
<organism evidence="1 2">
    <name type="scientific">Rhodanobacter glycinis</name>
    <dbReference type="NCBI Taxonomy" id="582702"/>
    <lineage>
        <taxon>Bacteria</taxon>
        <taxon>Pseudomonadati</taxon>
        <taxon>Pseudomonadota</taxon>
        <taxon>Gammaproteobacteria</taxon>
        <taxon>Lysobacterales</taxon>
        <taxon>Rhodanobacteraceae</taxon>
        <taxon>Rhodanobacter</taxon>
    </lineage>
</organism>
<comment type="caution">
    <text evidence="1">The sequence shown here is derived from an EMBL/GenBank/DDBJ whole genome shotgun (WGS) entry which is preliminary data.</text>
</comment>
<evidence type="ECO:0000313" key="1">
    <source>
        <dbReference type="EMBL" id="TPG04693.1"/>
    </source>
</evidence>
<accession>A0A502BVZ0</accession>
<dbReference type="SUPFAM" id="SSF49503">
    <property type="entry name" value="Cupredoxins"/>
    <property type="match status" value="1"/>
</dbReference>
<dbReference type="Proteomes" id="UP000319486">
    <property type="component" value="Unassembled WGS sequence"/>
</dbReference>
<dbReference type="RefSeq" id="WP_161596234.1">
    <property type="nucleotide sequence ID" value="NZ_RCZO01000012.1"/>
</dbReference>
<evidence type="ECO:0000313" key="2">
    <source>
        <dbReference type="Proteomes" id="UP000319486"/>
    </source>
</evidence>
<proteinExistence type="predicted"/>
<reference evidence="1 2" key="1">
    <citation type="journal article" date="2019" name="Environ. Microbiol.">
        <title>Species interactions and distinct microbial communities in high Arctic permafrost affected cryosols are associated with the CH4 and CO2 gas fluxes.</title>
        <authorList>
            <person name="Altshuler I."/>
            <person name="Hamel J."/>
            <person name="Turney S."/>
            <person name="Magnuson E."/>
            <person name="Levesque R."/>
            <person name="Greer C."/>
            <person name="Whyte L.G."/>
        </authorList>
    </citation>
    <scope>NUCLEOTIDE SEQUENCE [LARGE SCALE GENOMIC DNA]</scope>
    <source>
        <strain evidence="1 2">S13Y</strain>
    </source>
</reference>
<dbReference type="EMBL" id="RCZO01000012">
    <property type="protein sequence ID" value="TPG04693.1"/>
    <property type="molecule type" value="Genomic_DNA"/>
</dbReference>
<sequence length="199" mass="21812">MAAEVTVHLSDGQGHAVNDAVVMLTTDAAPATAPVPERPVTHIIDQRNETFIPYVQVLRPGDKVVFRNSDTTRHHVYSFAAIRTFEFVLRPGESSPELSMDKTGIAAVGCNIHDHMIAYLFVSAVPATTMSSHGGDAMLSHLAPGHYTAHVWHPQLHPGHPEPIQKVTIASDADVLHLAFTLSLMPDPRMSMDREHLDY</sequence>
<dbReference type="InterPro" id="IPR008972">
    <property type="entry name" value="Cupredoxin"/>
</dbReference>
<gene>
    <name evidence="1" type="ORF">EAH88_17345</name>
</gene>
<dbReference type="Gene3D" id="2.60.40.420">
    <property type="entry name" value="Cupredoxins - blue copper proteins"/>
    <property type="match status" value="1"/>
</dbReference>
<keyword evidence="2" id="KW-1185">Reference proteome</keyword>
<dbReference type="AlphaFoldDB" id="A0A502BVZ0"/>
<name>A0A502BVZ0_9GAMM</name>